<dbReference type="EMBL" id="JYDL01000015">
    <property type="protein sequence ID" value="KRX24921.1"/>
    <property type="molecule type" value="Genomic_DNA"/>
</dbReference>
<accession>A0A0V0SDR8</accession>
<keyword evidence="2" id="KW-1185">Reference proteome</keyword>
<reference evidence="1 2" key="1">
    <citation type="submission" date="2015-01" db="EMBL/GenBank/DDBJ databases">
        <title>Evolution of Trichinella species and genotypes.</title>
        <authorList>
            <person name="Korhonen P.K."/>
            <person name="Edoardo P."/>
            <person name="Giuseppe L.R."/>
            <person name="Gasser R.B."/>
        </authorList>
    </citation>
    <scope>NUCLEOTIDE SEQUENCE [LARGE SCALE GENOMIC DNA]</scope>
    <source>
        <strain evidence="1">ISS37</strain>
    </source>
</reference>
<organism evidence="1 2">
    <name type="scientific">Trichinella nelsoni</name>
    <dbReference type="NCBI Taxonomy" id="6336"/>
    <lineage>
        <taxon>Eukaryota</taxon>
        <taxon>Metazoa</taxon>
        <taxon>Ecdysozoa</taxon>
        <taxon>Nematoda</taxon>
        <taxon>Enoplea</taxon>
        <taxon>Dorylaimia</taxon>
        <taxon>Trichinellida</taxon>
        <taxon>Trichinellidae</taxon>
        <taxon>Trichinella</taxon>
    </lineage>
</organism>
<protein>
    <submittedName>
        <fullName evidence="1">Uncharacterized protein</fullName>
    </submittedName>
</protein>
<gene>
    <name evidence="1" type="ORF">T07_10944</name>
</gene>
<proteinExistence type="predicted"/>
<evidence type="ECO:0000313" key="2">
    <source>
        <dbReference type="Proteomes" id="UP000054630"/>
    </source>
</evidence>
<comment type="caution">
    <text evidence="1">The sequence shown here is derived from an EMBL/GenBank/DDBJ whole genome shotgun (WGS) entry which is preliminary data.</text>
</comment>
<dbReference type="AlphaFoldDB" id="A0A0V0SDR8"/>
<evidence type="ECO:0000313" key="1">
    <source>
        <dbReference type="EMBL" id="KRX24921.1"/>
    </source>
</evidence>
<sequence length="90" mass="10511">MNQFFKPEQKGNEIGFKKQSRCCSTTDSHSALHHCSMIGEFENFNKNKNLHIISIANVFAEDDEDNVFKSVNSMLRWGNCNTQYNRKRSY</sequence>
<name>A0A0V0SDR8_9BILA</name>
<dbReference type="Proteomes" id="UP000054630">
    <property type="component" value="Unassembled WGS sequence"/>
</dbReference>